<reference evidence="2 3" key="1">
    <citation type="journal article" date="2015" name="Proc. Natl. Acad. Sci. U.S.A.">
        <title>The resurrection genome of Boea hygrometrica: A blueprint for survival of dehydration.</title>
        <authorList>
            <person name="Xiao L."/>
            <person name="Yang G."/>
            <person name="Zhang L."/>
            <person name="Yang X."/>
            <person name="Zhao S."/>
            <person name="Ji Z."/>
            <person name="Zhou Q."/>
            <person name="Hu M."/>
            <person name="Wang Y."/>
            <person name="Chen M."/>
            <person name="Xu Y."/>
            <person name="Jin H."/>
            <person name="Xiao X."/>
            <person name="Hu G."/>
            <person name="Bao F."/>
            <person name="Hu Y."/>
            <person name="Wan P."/>
            <person name="Li L."/>
            <person name="Deng X."/>
            <person name="Kuang T."/>
            <person name="Xiang C."/>
            <person name="Zhu J.K."/>
            <person name="Oliver M.J."/>
            <person name="He Y."/>
        </authorList>
    </citation>
    <scope>NUCLEOTIDE SEQUENCE [LARGE SCALE GENOMIC DNA]</scope>
    <source>
        <strain evidence="3">cv. XS01</strain>
    </source>
</reference>
<accession>A0A2Z7CAJ7</accession>
<dbReference type="EMBL" id="KQ999499">
    <property type="protein sequence ID" value="KZV41358.1"/>
    <property type="molecule type" value="Genomic_DNA"/>
</dbReference>
<sequence length="267" mass="31147">LGTKLTFSTAFHPQTDGQSERVIQILEDLFRASVLDFSDSWDFKFPVIEFTYNSSYQASIEMAPYEALYGRKCRLPILWDDIGEITEIGPDIVEQTTEAIKRIRDRIKTAQSRQKSYADSHRRDLNFEVGDHVFLKISPMKGVIRFGRKGNLSPRFIGPFQILERIGTLAYRLALPREMSIVHNVFHISALRKYIANPSHVLRYEPIHLASDLTYEEIPEKILAKENRKLRNRTIPMIRIQLKNHSEREATWEVEADMQRSYSDLFK</sequence>
<dbReference type="Proteomes" id="UP000250235">
    <property type="component" value="Unassembled WGS sequence"/>
</dbReference>
<dbReference type="SUPFAM" id="SSF53098">
    <property type="entry name" value="Ribonuclease H-like"/>
    <property type="match status" value="1"/>
</dbReference>
<evidence type="ECO:0000259" key="1">
    <source>
        <dbReference type="PROSITE" id="PS50994"/>
    </source>
</evidence>
<dbReference type="InterPro" id="IPR056924">
    <property type="entry name" value="SH3_Tf2-1"/>
</dbReference>
<dbReference type="AlphaFoldDB" id="A0A2Z7CAJ7"/>
<feature type="domain" description="Integrase catalytic" evidence="1">
    <location>
        <begin position="1"/>
        <end position="72"/>
    </location>
</feature>
<dbReference type="PANTHER" id="PTHR46148:SF60">
    <property type="entry name" value="CHROMO DOMAIN-CONTAINING PROTEIN"/>
    <property type="match status" value="1"/>
</dbReference>
<dbReference type="PROSITE" id="PS50994">
    <property type="entry name" value="INTEGRASE"/>
    <property type="match status" value="1"/>
</dbReference>
<dbReference type="InterPro" id="IPR001584">
    <property type="entry name" value="Integrase_cat-core"/>
</dbReference>
<keyword evidence="3" id="KW-1185">Reference proteome</keyword>
<dbReference type="GO" id="GO:0015074">
    <property type="term" value="P:DNA integration"/>
    <property type="evidence" value="ECO:0007669"/>
    <property type="project" value="InterPro"/>
</dbReference>
<dbReference type="Gene3D" id="3.30.420.10">
    <property type="entry name" value="Ribonuclease H-like superfamily/Ribonuclease H"/>
    <property type="match status" value="1"/>
</dbReference>
<evidence type="ECO:0000313" key="3">
    <source>
        <dbReference type="Proteomes" id="UP000250235"/>
    </source>
</evidence>
<dbReference type="OrthoDB" id="1909122at2759"/>
<dbReference type="GO" id="GO:0003676">
    <property type="term" value="F:nucleic acid binding"/>
    <property type="evidence" value="ECO:0007669"/>
    <property type="project" value="InterPro"/>
</dbReference>
<protein>
    <submittedName>
        <fullName evidence="2">Retrotransposon protein, Ty3-gypsy subclass</fullName>
    </submittedName>
</protein>
<proteinExistence type="predicted"/>
<evidence type="ECO:0000313" key="2">
    <source>
        <dbReference type="EMBL" id="KZV41358.1"/>
    </source>
</evidence>
<dbReference type="InterPro" id="IPR036397">
    <property type="entry name" value="RNaseH_sf"/>
</dbReference>
<name>A0A2Z7CAJ7_9LAMI</name>
<dbReference type="PANTHER" id="PTHR46148">
    <property type="entry name" value="CHROMO DOMAIN-CONTAINING PROTEIN"/>
    <property type="match status" value="1"/>
</dbReference>
<dbReference type="InterPro" id="IPR012337">
    <property type="entry name" value="RNaseH-like_sf"/>
</dbReference>
<organism evidence="2 3">
    <name type="scientific">Dorcoceras hygrometricum</name>
    <dbReference type="NCBI Taxonomy" id="472368"/>
    <lineage>
        <taxon>Eukaryota</taxon>
        <taxon>Viridiplantae</taxon>
        <taxon>Streptophyta</taxon>
        <taxon>Embryophyta</taxon>
        <taxon>Tracheophyta</taxon>
        <taxon>Spermatophyta</taxon>
        <taxon>Magnoliopsida</taxon>
        <taxon>eudicotyledons</taxon>
        <taxon>Gunneridae</taxon>
        <taxon>Pentapetalae</taxon>
        <taxon>asterids</taxon>
        <taxon>lamiids</taxon>
        <taxon>Lamiales</taxon>
        <taxon>Gesneriaceae</taxon>
        <taxon>Didymocarpoideae</taxon>
        <taxon>Trichosporeae</taxon>
        <taxon>Loxocarpinae</taxon>
        <taxon>Dorcoceras</taxon>
    </lineage>
</organism>
<gene>
    <name evidence="2" type="ORF">F511_38350</name>
</gene>
<feature type="non-terminal residue" evidence="2">
    <location>
        <position position="1"/>
    </location>
</feature>
<dbReference type="Pfam" id="PF24626">
    <property type="entry name" value="SH3_Tf2-1"/>
    <property type="match status" value="1"/>
</dbReference>